<dbReference type="Proteomes" id="UP000231279">
    <property type="component" value="Unassembled WGS sequence"/>
</dbReference>
<protein>
    <submittedName>
        <fullName evidence="1">Uncharacterized protein</fullName>
    </submittedName>
</protein>
<dbReference type="EMBL" id="NKXS01004781">
    <property type="protein sequence ID" value="PIN05408.1"/>
    <property type="molecule type" value="Genomic_DNA"/>
</dbReference>
<evidence type="ECO:0000313" key="1">
    <source>
        <dbReference type="EMBL" id="PIN05408.1"/>
    </source>
</evidence>
<dbReference type="AlphaFoldDB" id="A0A2G9GJH7"/>
<accession>A0A2G9GJH7</accession>
<proteinExistence type="predicted"/>
<sequence length="54" mass="6321">MTKFPSTSLYFPVFMTPFFQQLIMSSNCIIWQVKLSQEEMTAVQSLQGRMIKNI</sequence>
<organism evidence="1 2">
    <name type="scientific">Handroanthus impetiginosus</name>
    <dbReference type="NCBI Taxonomy" id="429701"/>
    <lineage>
        <taxon>Eukaryota</taxon>
        <taxon>Viridiplantae</taxon>
        <taxon>Streptophyta</taxon>
        <taxon>Embryophyta</taxon>
        <taxon>Tracheophyta</taxon>
        <taxon>Spermatophyta</taxon>
        <taxon>Magnoliopsida</taxon>
        <taxon>eudicotyledons</taxon>
        <taxon>Gunneridae</taxon>
        <taxon>Pentapetalae</taxon>
        <taxon>asterids</taxon>
        <taxon>lamiids</taxon>
        <taxon>Lamiales</taxon>
        <taxon>Bignoniaceae</taxon>
        <taxon>Crescentiina</taxon>
        <taxon>Tabebuia alliance</taxon>
        <taxon>Handroanthus</taxon>
    </lineage>
</organism>
<gene>
    <name evidence="1" type="ORF">CDL12_22053</name>
</gene>
<comment type="caution">
    <text evidence="1">The sequence shown here is derived from an EMBL/GenBank/DDBJ whole genome shotgun (WGS) entry which is preliminary data.</text>
</comment>
<name>A0A2G9GJH7_9LAMI</name>
<keyword evidence="2" id="KW-1185">Reference proteome</keyword>
<evidence type="ECO:0000313" key="2">
    <source>
        <dbReference type="Proteomes" id="UP000231279"/>
    </source>
</evidence>
<reference evidence="2" key="1">
    <citation type="journal article" date="2018" name="Gigascience">
        <title>Genome assembly of the Pink Ipe (Handroanthus impetiginosus, Bignoniaceae), a highly valued, ecologically keystone Neotropical timber forest tree.</title>
        <authorList>
            <person name="Silva-Junior O.B."/>
            <person name="Grattapaglia D."/>
            <person name="Novaes E."/>
            <person name="Collevatti R.G."/>
        </authorList>
    </citation>
    <scope>NUCLEOTIDE SEQUENCE [LARGE SCALE GENOMIC DNA]</scope>
    <source>
        <strain evidence="2">cv. UFG-1</strain>
    </source>
</reference>